<feature type="compositionally biased region" description="Gly residues" evidence="1">
    <location>
        <begin position="370"/>
        <end position="385"/>
    </location>
</feature>
<feature type="region of interest" description="Disordered" evidence="1">
    <location>
        <begin position="295"/>
        <end position="325"/>
    </location>
</feature>
<keyword evidence="2" id="KW-0812">Transmembrane</keyword>
<dbReference type="InterPro" id="IPR045860">
    <property type="entry name" value="Snake_toxin-like_sf"/>
</dbReference>
<keyword evidence="3" id="KW-1185">Reference proteome</keyword>
<feature type="compositionally biased region" description="Low complexity" evidence="1">
    <location>
        <begin position="358"/>
        <end position="369"/>
    </location>
</feature>
<evidence type="ECO:0000256" key="2">
    <source>
        <dbReference type="SAM" id="Phobius"/>
    </source>
</evidence>
<evidence type="ECO:0000313" key="4">
    <source>
        <dbReference type="WBParaSite" id="maker-uti_cns_0010896-snap-gene-0.2-mRNA-1"/>
    </source>
</evidence>
<name>A0A1I8IAW4_9PLAT</name>
<feature type="region of interest" description="Disordered" evidence="1">
    <location>
        <begin position="355"/>
        <end position="385"/>
    </location>
</feature>
<feature type="transmembrane region" description="Helical" evidence="2">
    <location>
        <begin position="435"/>
        <end position="454"/>
    </location>
</feature>
<feature type="compositionally biased region" description="Low complexity" evidence="1">
    <location>
        <begin position="308"/>
        <end position="322"/>
    </location>
</feature>
<protein>
    <submittedName>
        <fullName evidence="4">PCIF1_WW domain-containing protein</fullName>
    </submittedName>
</protein>
<proteinExistence type="predicted"/>
<dbReference type="SUPFAM" id="SSF57302">
    <property type="entry name" value="Snake toxin-like"/>
    <property type="match status" value="1"/>
</dbReference>
<keyword evidence="2" id="KW-0472">Membrane</keyword>
<evidence type="ECO:0000313" key="3">
    <source>
        <dbReference type="Proteomes" id="UP000095280"/>
    </source>
</evidence>
<keyword evidence="2" id="KW-1133">Transmembrane helix</keyword>
<dbReference type="WBParaSite" id="maker-uti_cns_0010896-snap-gene-0.2-mRNA-1">
    <property type="protein sequence ID" value="maker-uti_cns_0010896-snap-gene-0.2-mRNA-1"/>
    <property type="gene ID" value="maker-uti_cns_0010896-snap-gene-0.2"/>
</dbReference>
<organism evidence="3 4">
    <name type="scientific">Macrostomum lignano</name>
    <dbReference type="NCBI Taxonomy" id="282301"/>
    <lineage>
        <taxon>Eukaryota</taxon>
        <taxon>Metazoa</taxon>
        <taxon>Spiralia</taxon>
        <taxon>Lophotrochozoa</taxon>
        <taxon>Platyhelminthes</taxon>
        <taxon>Rhabditophora</taxon>
        <taxon>Macrostomorpha</taxon>
        <taxon>Macrostomida</taxon>
        <taxon>Macrostomidae</taxon>
        <taxon>Macrostomum</taxon>
    </lineage>
</organism>
<dbReference type="Proteomes" id="UP000095280">
    <property type="component" value="Unplaced"/>
</dbReference>
<reference evidence="4" key="1">
    <citation type="submission" date="2016-11" db="UniProtKB">
        <authorList>
            <consortium name="WormBaseParasite"/>
        </authorList>
    </citation>
    <scope>IDENTIFICATION</scope>
</reference>
<sequence length="658" mass="72441">EVNSSVSMFCENLISDALLLLFMFLKEDALSRAYCPSQCQGDNACSKALSIEVSSNQCAYKHGGRYETPEEFRDMAMAAGYLLRFGRLLHQHSMSRSNRLRDDSQRATATRNYVQRMEGRFKYNDYVIMYISNVYPARPLYETRHPVILPAIREFLVDMDYFCDNHLPSGYGDRLFKLRDSLINRSQRAAAVAAQAARQPALEPDSLPEKLRPFVPTEDYCGICGMQLLRDEDVELDLPQASTGFGLQLVWERFSVHNRSLGQLKNKFHENFVRYFAQHLPKNFSFSQHGIAAPEAAQQQAAGGGAVPQGPGAQQQQQQQGATFEDDDMSLQFDADYYDKSFHGVKDEFTEVVRNRNRNQQQRFQRRNNYGGGGGGGGGRRFAGGGGGRSGRYGGGGGGGGGGVIDCAEDCWLNAGLDAPFNVIFFLHLSPCGQAILSLPACFCFFLLLACMLISPTLQQRRAPITCYNATKFADPRGNMTCEDGVNTCYEYVYGYHGVSHLTYTAGCGGRIKASYSGANGPVDEYISNCHGKDLCNQKLWKRLHADYRFCLYAKVSRVEPTESVICPPGEHRCFYEKSASRLPFFNAGCGPCPAYTFNCTICHADGVCNATSGGSILHDDPRSVQDSAAGIGPGLATTAAAALAALCCRLFASMVLH</sequence>
<accession>A0A1I8IAW4</accession>
<dbReference type="AlphaFoldDB" id="A0A1I8IAW4"/>
<evidence type="ECO:0000256" key="1">
    <source>
        <dbReference type="SAM" id="MobiDB-lite"/>
    </source>
</evidence>